<protein>
    <recommendedName>
        <fullName evidence="10">Transmembrane protein 134</fullName>
    </recommendedName>
</protein>
<dbReference type="SUPFAM" id="SSF81442">
    <property type="entry name" value="Cytochrome c oxidase subunit I-like"/>
    <property type="match status" value="1"/>
</dbReference>
<comment type="subcellular location">
    <subcellularLocation>
        <location evidence="1">Membrane</location>
        <topology evidence="1">Multi-pass membrane protein</topology>
    </subcellularLocation>
</comment>
<evidence type="ECO:0000313" key="8">
    <source>
        <dbReference type="EMBL" id="KAK4297899.1"/>
    </source>
</evidence>
<evidence type="ECO:0000256" key="1">
    <source>
        <dbReference type="ARBA" id="ARBA00004141"/>
    </source>
</evidence>
<dbReference type="InterPro" id="IPR039714">
    <property type="entry name" value="TMEM134"/>
</dbReference>
<evidence type="ECO:0000256" key="5">
    <source>
        <dbReference type="ARBA" id="ARBA00023136"/>
    </source>
</evidence>
<accession>A0AAE1NYS6</accession>
<dbReference type="InterPro" id="IPR008590">
    <property type="entry name" value="TMEM_230/134"/>
</dbReference>
<proteinExistence type="inferred from homology"/>
<feature type="compositionally biased region" description="Low complexity" evidence="6">
    <location>
        <begin position="1"/>
        <end position="12"/>
    </location>
</feature>
<dbReference type="EMBL" id="JAWZYT010003549">
    <property type="protein sequence ID" value="KAK4297899.1"/>
    <property type="molecule type" value="Genomic_DNA"/>
</dbReference>
<comment type="similarity">
    <text evidence="2">Belongs to the TMEM134/TMEM230 family.</text>
</comment>
<evidence type="ECO:0000256" key="7">
    <source>
        <dbReference type="SAM" id="Phobius"/>
    </source>
</evidence>
<evidence type="ECO:0000256" key="2">
    <source>
        <dbReference type="ARBA" id="ARBA00007743"/>
    </source>
</evidence>
<evidence type="ECO:0000256" key="3">
    <source>
        <dbReference type="ARBA" id="ARBA00022692"/>
    </source>
</evidence>
<sequence length="188" mass="20340">MASKQSSSSSSRSHPKFSIEDAFEEDADDAIRLYGATSERSPLKPKARGGGGGGGEVRIEDPLGGTAGVKTLLTVPDLDAVSRDSDSLIPGDTSSFSETPRWWFRHPKVREKWRIVAGAFLLLFMGIALLIAGIAVEAIPLESLSGSSWVFFIAGLICFIPGAYHVVYVLLAVWGKQGYDFYNLPLFN</sequence>
<dbReference type="Proteomes" id="UP001292094">
    <property type="component" value="Unassembled WGS sequence"/>
</dbReference>
<keyword evidence="9" id="KW-1185">Reference proteome</keyword>
<dbReference type="InterPro" id="IPR036927">
    <property type="entry name" value="Cyt_c_oxase-like_su1_sf"/>
</dbReference>
<feature type="transmembrane region" description="Helical" evidence="7">
    <location>
        <begin position="115"/>
        <end position="136"/>
    </location>
</feature>
<feature type="region of interest" description="Disordered" evidence="6">
    <location>
        <begin position="1"/>
        <end position="56"/>
    </location>
</feature>
<dbReference type="PANTHER" id="PTHR13558">
    <property type="entry name" value="TRANSMEMBRANE PROTEIN 134"/>
    <property type="match status" value="1"/>
</dbReference>
<evidence type="ECO:0000313" key="9">
    <source>
        <dbReference type="Proteomes" id="UP001292094"/>
    </source>
</evidence>
<gene>
    <name evidence="8" type="ORF">Pmani_029715</name>
</gene>
<organism evidence="8 9">
    <name type="scientific">Petrolisthes manimaculis</name>
    <dbReference type="NCBI Taxonomy" id="1843537"/>
    <lineage>
        <taxon>Eukaryota</taxon>
        <taxon>Metazoa</taxon>
        <taxon>Ecdysozoa</taxon>
        <taxon>Arthropoda</taxon>
        <taxon>Crustacea</taxon>
        <taxon>Multicrustacea</taxon>
        <taxon>Malacostraca</taxon>
        <taxon>Eumalacostraca</taxon>
        <taxon>Eucarida</taxon>
        <taxon>Decapoda</taxon>
        <taxon>Pleocyemata</taxon>
        <taxon>Anomura</taxon>
        <taxon>Galatheoidea</taxon>
        <taxon>Porcellanidae</taxon>
        <taxon>Petrolisthes</taxon>
    </lineage>
</organism>
<dbReference type="Pfam" id="PF05915">
    <property type="entry name" value="TMEM_230_134"/>
    <property type="match status" value="1"/>
</dbReference>
<dbReference type="AlphaFoldDB" id="A0AAE1NYS6"/>
<evidence type="ECO:0000256" key="6">
    <source>
        <dbReference type="SAM" id="MobiDB-lite"/>
    </source>
</evidence>
<evidence type="ECO:0000256" key="4">
    <source>
        <dbReference type="ARBA" id="ARBA00022989"/>
    </source>
</evidence>
<reference evidence="8" key="1">
    <citation type="submission" date="2023-11" db="EMBL/GenBank/DDBJ databases">
        <title>Genome assemblies of two species of porcelain crab, Petrolisthes cinctipes and Petrolisthes manimaculis (Anomura: Porcellanidae).</title>
        <authorList>
            <person name="Angst P."/>
        </authorList>
    </citation>
    <scope>NUCLEOTIDE SEQUENCE</scope>
    <source>
        <strain evidence="8">PB745_02</strain>
        <tissue evidence="8">Gill</tissue>
    </source>
</reference>
<keyword evidence="4 7" id="KW-1133">Transmembrane helix</keyword>
<dbReference type="GO" id="GO:0016020">
    <property type="term" value="C:membrane"/>
    <property type="evidence" value="ECO:0007669"/>
    <property type="project" value="UniProtKB-SubCell"/>
</dbReference>
<name>A0AAE1NYS6_9EUCA</name>
<keyword evidence="3 7" id="KW-0812">Transmembrane</keyword>
<comment type="caution">
    <text evidence="8">The sequence shown here is derived from an EMBL/GenBank/DDBJ whole genome shotgun (WGS) entry which is preliminary data.</text>
</comment>
<evidence type="ECO:0008006" key="10">
    <source>
        <dbReference type="Google" id="ProtNLM"/>
    </source>
</evidence>
<dbReference type="PANTHER" id="PTHR13558:SF1">
    <property type="entry name" value="TRANSMEMBRANE PROTEIN 134"/>
    <property type="match status" value="1"/>
</dbReference>
<keyword evidence="5 7" id="KW-0472">Membrane</keyword>
<feature type="transmembrane region" description="Helical" evidence="7">
    <location>
        <begin position="148"/>
        <end position="174"/>
    </location>
</feature>